<gene>
    <name evidence="1" type="ORF">CNECB9_3760090</name>
</gene>
<dbReference type="AlphaFoldDB" id="A0A1K0IW61"/>
<reference evidence="1" key="1">
    <citation type="submission" date="2016-09" db="EMBL/GenBank/DDBJ databases">
        <authorList>
            <person name="Capua I."/>
            <person name="De Benedictis P."/>
            <person name="Joannis T."/>
            <person name="Lombin L.H."/>
            <person name="Cattoli G."/>
        </authorList>
    </citation>
    <scope>NUCLEOTIDE SEQUENCE</scope>
    <source>
        <strain evidence="1">B9</strain>
    </source>
</reference>
<protein>
    <submittedName>
        <fullName evidence="1">Uncharacterized protein</fullName>
    </submittedName>
</protein>
<accession>A0A1K0IW61</accession>
<evidence type="ECO:0000313" key="1">
    <source>
        <dbReference type="EMBL" id="SCU77884.1"/>
    </source>
</evidence>
<organism evidence="1">
    <name type="scientific">Cupriavidus necator</name>
    <name type="common">Alcaligenes eutrophus</name>
    <name type="synonym">Ralstonia eutropha</name>
    <dbReference type="NCBI Taxonomy" id="106590"/>
    <lineage>
        <taxon>Bacteria</taxon>
        <taxon>Pseudomonadati</taxon>
        <taxon>Pseudomonadota</taxon>
        <taxon>Betaproteobacteria</taxon>
        <taxon>Burkholderiales</taxon>
        <taxon>Burkholderiaceae</taxon>
        <taxon>Cupriavidus</taxon>
    </lineage>
</organism>
<proteinExistence type="predicted"/>
<dbReference type="EMBL" id="FMSH01000308">
    <property type="protein sequence ID" value="SCU77884.1"/>
    <property type="molecule type" value="Genomic_DNA"/>
</dbReference>
<sequence length="64" mass="7206">MRASSLGAIVSVDLLLCHSLLKRESQPPQFSQRKTEVCRLRVTRWSLYCPELDSFDAPIVGMGL</sequence>
<name>A0A1K0IW61_CUPNE</name>